<accession>A0A328B003</accession>
<dbReference type="GO" id="GO:0009279">
    <property type="term" value="C:cell outer membrane"/>
    <property type="evidence" value="ECO:0007669"/>
    <property type="project" value="UniProtKB-SubCell"/>
</dbReference>
<evidence type="ECO:0000313" key="16">
    <source>
        <dbReference type="EMBL" id="RAK60700.1"/>
    </source>
</evidence>
<keyword evidence="7" id="KW-0406">Ion transport</keyword>
<evidence type="ECO:0000256" key="2">
    <source>
        <dbReference type="ARBA" id="ARBA00022448"/>
    </source>
</evidence>
<dbReference type="SUPFAM" id="SSF56935">
    <property type="entry name" value="Porins"/>
    <property type="match status" value="1"/>
</dbReference>
<dbReference type="EMBL" id="QFYP01000001">
    <property type="protein sequence ID" value="RAK60700.1"/>
    <property type="molecule type" value="Genomic_DNA"/>
</dbReference>
<gene>
    <name evidence="16" type="ORF">DJ021_13225</name>
</gene>
<dbReference type="AlphaFoldDB" id="A0A328B003"/>
<evidence type="ECO:0000256" key="3">
    <source>
        <dbReference type="ARBA" id="ARBA00022452"/>
    </source>
</evidence>
<keyword evidence="13" id="KW-0732">Signal</keyword>
<dbReference type="Pfam" id="PF00593">
    <property type="entry name" value="TonB_dep_Rec_b-barrel"/>
    <property type="match status" value="1"/>
</dbReference>
<evidence type="ECO:0000256" key="8">
    <source>
        <dbReference type="ARBA" id="ARBA00023077"/>
    </source>
</evidence>
<evidence type="ECO:0000256" key="7">
    <source>
        <dbReference type="ARBA" id="ARBA00023065"/>
    </source>
</evidence>
<organism evidence="16 17">
    <name type="scientific">Phenylobacterium hankyongense</name>
    <dbReference type="NCBI Taxonomy" id="1813876"/>
    <lineage>
        <taxon>Bacteria</taxon>
        <taxon>Pseudomonadati</taxon>
        <taxon>Pseudomonadota</taxon>
        <taxon>Alphaproteobacteria</taxon>
        <taxon>Caulobacterales</taxon>
        <taxon>Caulobacteraceae</taxon>
        <taxon>Phenylobacterium</taxon>
    </lineage>
</organism>
<dbReference type="Gene3D" id="2.40.170.20">
    <property type="entry name" value="TonB-dependent receptor, beta-barrel domain"/>
    <property type="match status" value="1"/>
</dbReference>
<evidence type="ECO:0000256" key="1">
    <source>
        <dbReference type="ARBA" id="ARBA00004571"/>
    </source>
</evidence>
<feature type="domain" description="TonB-dependent receptor-like beta-barrel" evidence="14">
    <location>
        <begin position="279"/>
        <end position="707"/>
    </location>
</feature>
<dbReference type="RefSeq" id="WP_111457992.1">
    <property type="nucleotide sequence ID" value="NZ_QFYP01000001.1"/>
</dbReference>
<protein>
    <submittedName>
        <fullName evidence="16">TonB-dependent receptor</fullName>
    </submittedName>
</protein>
<dbReference type="PANTHER" id="PTHR32552">
    <property type="entry name" value="FERRICHROME IRON RECEPTOR-RELATED"/>
    <property type="match status" value="1"/>
</dbReference>
<evidence type="ECO:0000256" key="4">
    <source>
        <dbReference type="ARBA" id="ARBA00022496"/>
    </source>
</evidence>
<keyword evidence="6" id="KW-0408">Iron</keyword>
<keyword evidence="9 11" id="KW-0472">Membrane</keyword>
<evidence type="ECO:0000259" key="14">
    <source>
        <dbReference type="Pfam" id="PF00593"/>
    </source>
</evidence>
<dbReference type="PANTHER" id="PTHR32552:SF81">
    <property type="entry name" value="TONB-DEPENDENT OUTER MEMBRANE RECEPTOR"/>
    <property type="match status" value="1"/>
</dbReference>
<evidence type="ECO:0000256" key="5">
    <source>
        <dbReference type="ARBA" id="ARBA00022692"/>
    </source>
</evidence>
<evidence type="ECO:0000256" key="10">
    <source>
        <dbReference type="ARBA" id="ARBA00023237"/>
    </source>
</evidence>
<keyword evidence="2 11" id="KW-0813">Transport</keyword>
<proteinExistence type="inferred from homology"/>
<comment type="similarity">
    <text evidence="11 12">Belongs to the TonB-dependent receptor family.</text>
</comment>
<dbReference type="InterPro" id="IPR036942">
    <property type="entry name" value="Beta-barrel_TonB_sf"/>
</dbReference>
<dbReference type="GO" id="GO:0006826">
    <property type="term" value="P:iron ion transport"/>
    <property type="evidence" value="ECO:0007669"/>
    <property type="project" value="UniProtKB-KW"/>
</dbReference>
<keyword evidence="8 12" id="KW-0798">TonB box</keyword>
<keyword evidence="3 11" id="KW-1134">Transmembrane beta strand</keyword>
<name>A0A328B003_9CAUL</name>
<dbReference type="PROSITE" id="PS52016">
    <property type="entry name" value="TONB_DEPENDENT_REC_3"/>
    <property type="match status" value="1"/>
</dbReference>
<evidence type="ECO:0000259" key="15">
    <source>
        <dbReference type="Pfam" id="PF07715"/>
    </source>
</evidence>
<reference evidence="17" key="1">
    <citation type="submission" date="2018-05" db="EMBL/GenBank/DDBJ databases">
        <authorList>
            <person name="Li X."/>
        </authorList>
    </citation>
    <scope>NUCLEOTIDE SEQUENCE [LARGE SCALE GENOMIC DNA]</scope>
    <source>
        <strain evidence="17">HKS-05</strain>
    </source>
</reference>
<evidence type="ECO:0000313" key="17">
    <source>
        <dbReference type="Proteomes" id="UP000249842"/>
    </source>
</evidence>
<comment type="subcellular location">
    <subcellularLocation>
        <location evidence="1 11">Cell outer membrane</location>
        <topology evidence="1 11">Multi-pass membrane protein</topology>
    </subcellularLocation>
</comment>
<evidence type="ECO:0000256" key="12">
    <source>
        <dbReference type="RuleBase" id="RU003357"/>
    </source>
</evidence>
<keyword evidence="10 11" id="KW-0998">Cell outer membrane</keyword>
<feature type="chain" id="PRO_5016335407" evidence="13">
    <location>
        <begin position="24"/>
        <end position="744"/>
    </location>
</feature>
<keyword evidence="4" id="KW-0410">Iron transport</keyword>
<keyword evidence="16" id="KW-0675">Receptor</keyword>
<evidence type="ECO:0000256" key="13">
    <source>
        <dbReference type="SAM" id="SignalP"/>
    </source>
</evidence>
<dbReference type="Proteomes" id="UP000249842">
    <property type="component" value="Unassembled WGS sequence"/>
</dbReference>
<evidence type="ECO:0000256" key="6">
    <source>
        <dbReference type="ARBA" id="ARBA00023004"/>
    </source>
</evidence>
<comment type="caution">
    <text evidence="16">The sequence shown here is derived from an EMBL/GenBank/DDBJ whole genome shotgun (WGS) entry which is preliminary data.</text>
</comment>
<feature type="domain" description="TonB-dependent receptor plug" evidence="15">
    <location>
        <begin position="44"/>
        <end position="152"/>
    </location>
</feature>
<evidence type="ECO:0000256" key="9">
    <source>
        <dbReference type="ARBA" id="ARBA00023136"/>
    </source>
</evidence>
<keyword evidence="17" id="KW-1185">Reference proteome</keyword>
<keyword evidence="5 11" id="KW-0812">Transmembrane</keyword>
<evidence type="ECO:0000256" key="11">
    <source>
        <dbReference type="PROSITE-ProRule" id="PRU01360"/>
    </source>
</evidence>
<feature type="signal peptide" evidence="13">
    <location>
        <begin position="1"/>
        <end position="23"/>
    </location>
</feature>
<dbReference type="Pfam" id="PF07715">
    <property type="entry name" value="Plug"/>
    <property type="match status" value="1"/>
</dbReference>
<dbReference type="CDD" id="cd01347">
    <property type="entry name" value="ligand_gated_channel"/>
    <property type="match status" value="1"/>
</dbReference>
<dbReference type="OrthoDB" id="7208812at2"/>
<dbReference type="InterPro" id="IPR000531">
    <property type="entry name" value="Beta-barrel_TonB"/>
</dbReference>
<sequence>MKTGLMGASALCGLILGAPAAWAADVPPTVAELVVTAQKRAENVQDVPISITALSAQQLKDQHVNNILDLNGLSPSLSIKTDDNAANPKIFIRGVGLNDFNPNTATAVGIYVDGVYIGSPLAQMGQFFDLERIEVLRGPQGTLYGRNTTGGAINVITRKPTQTYSADASVEYGNYNTLNVEGGVGGPIIKDVLAFRLAATGTWDDGYTLNRLTGDHGNNQDHWTTRGSLLFTPSPNFSLLAQVRYGQSQGGSIWAYNRSLLPQTAAATGPDGFCAPGFYTSGQCTDVVGYANTSSNLYQGDYHLQGKDKVRTFGAAVTATWDLGAVSLVSVTGYDTAHRNDVEDTDAGPNDVITADYLARQSVGSEELRLQSNGEGRAKWVLGVYAARDYLWTNSYYDILRLARDPTPENPGGADLANSIGVFGWPFKQSTTSYAAFGQVDYKLTDRLTGTVGLRYSYDKKTFHYTSNAEFGAVTFFTVDASKTFGSLSGKLGLQYQLSDTANVYATYNRGYKSGGFFGGQATDPALVAPYRDEKVNAFEIGAKSEWFDHRLRANLSAFYYDYKDLQVYNLILVGALTEQIFTNASGARIYGAEAELAATPITGLTLQLGASALSAEYRNFRSLAGDFSGNTLPNAPKFSLNGLAQYEWDMMGGKMRVEADATYRSKVFYDTRNLDRLSDGSRTFVNARVGWLTADQRYEFGVWGRNIFDETNISDIIPIEGLGFDLFSMAKPRTYGVYLRYNY</sequence>
<dbReference type="InterPro" id="IPR039426">
    <property type="entry name" value="TonB-dep_rcpt-like"/>
</dbReference>
<dbReference type="InterPro" id="IPR012910">
    <property type="entry name" value="Plug_dom"/>
</dbReference>